<dbReference type="EMBL" id="JAETWB010000001">
    <property type="protein sequence ID" value="MBL6076361.1"/>
    <property type="molecule type" value="Genomic_DNA"/>
</dbReference>
<protein>
    <submittedName>
        <fullName evidence="2">DUF4214 domain-containing protein</fullName>
    </submittedName>
</protein>
<dbReference type="InterPro" id="IPR025282">
    <property type="entry name" value="DUF4214"/>
</dbReference>
<evidence type="ECO:0000313" key="2">
    <source>
        <dbReference type="EMBL" id="MBL6076361.1"/>
    </source>
</evidence>
<evidence type="ECO:0000259" key="1">
    <source>
        <dbReference type="Pfam" id="PF13946"/>
    </source>
</evidence>
<dbReference type="Pfam" id="PF13946">
    <property type="entry name" value="DUF4214"/>
    <property type="match status" value="2"/>
</dbReference>
<proteinExistence type="predicted"/>
<sequence>MSGFANASLLSNINFTGVGGRLVVTGAANVPVLSAIDGFDANDVVTFENVTQATAARYSGGQIQLLNDTTVVGSVGVNAGFAEGSALGFQRAADGGINVGVGLGNGGGLPNDVLRGGLHTEYLIASTSLGSLYLQDTVRGRDSSITLSDAKYILFADGIGRFDASGAAMDVARIYRAALDRQADAPGLEAHVASIEGGLSSEAQIATNFTQSQEFIGTYGNTSDAQYVNLLYQNTLDRTASNAEISFQTSALMNGLSRGQLLLNFAESFEFVTKNLGATGDTVYGQIYRLYGAALDRTPDNIGLPFWFNLRQGGESLESIALKFIESNEFQSLYGNTDNTQFATLLYQNALNREPDTIGLQTQVSALDSGLSREQLLVNFSESLENRINTAAATHDNWVFLGNA</sequence>
<comment type="caution">
    <text evidence="2">The sequence shown here is derived from an EMBL/GenBank/DDBJ whole genome shotgun (WGS) entry which is preliminary data.</text>
</comment>
<keyword evidence="3" id="KW-1185">Reference proteome</keyword>
<accession>A0ABS1TZ81</accession>
<organism evidence="2 3">
    <name type="scientific">Belnapia arida</name>
    <dbReference type="NCBI Taxonomy" id="2804533"/>
    <lineage>
        <taxon>Bacteria</taxon>
        <taxon>Pseudomonadati</taxon>
        <taxon>Pseudomonadota</taxon>
        <taxon>Alphaproteobacteria</taxon>
        <taxon>Acetobacterales</taxon>
        <taxon>Roseomonadaceae</taxon>
        <taxon>Belnapia</taxon>
    </lineage>
</organism>
<reference evidence="2 3" key="1">
    <citation type="submission" date="2021-01" db="EMBL/GenBank/DDBJ databases">
        <title>Belnapia mucosa sp. nov. and Belnapia arida sp. nov., isolated from the Tabernas Desert (Almeria, Spain).</title>
        <authorList>
            <person name="Molina-Menor E."/>
            <person name="Vidal-Verdu A."/>
            <person name="Calonge A."/>
            <person name="Satari L."/>
            <person name="Pereto J."/>
            <person name="Porcar M."/>
        </authorList>
    </citation>
    <scope>NUCLEOTIDE SEQUENCE [LARGE SCALE GENOMIC DNA]</scope>
    <source>
        <strain evidence="2 3">T18</strain>
    </source>
</reference>
<name>A0ABS1TZ81_9PROT</name>
<dbReference type="Gene3D" id="1.10.3130.20">
    <property type="entry name" value="Phycobilisome linker domain"/>
    <property type="match status" value="2"/>
</dbReference>
<gene>
    <name evidence="2" type="ORF">JMJ56_00005</name>
</gene>
<evidence type="ECO:0000313" key="3">
    <source>
        <dbReference type="Proteomes" id="UP000660885"/>
    </source>
</evidence>
<dbReference type="Proteomes" id="UP000660885">
    <property type="component" value="Unassembled WGS sequence"/>
</dbReference>
<feature type="domain" description="DUF4214" evidence="1">
    <location>
        <begin position="321"/>
        <end position="387"/>
    </location>
</feature>
<feature type="domain" description="DUF4214" evidence="1">
    <location>
        <begin position="206"/>
        <end position="274"/>
    </location>
</feature>
<dbReference type="InterPro" id="IPR038255">
    <property type="entry name" value="PBS_linker_sf"/>
</dbReference>